<organism evidence="1 2">
    <name type="scientific">Marinoscillum furvescens DSM 4134</name>
    <dbReference type="NCBI Taxonomy" id="1122208"/>
    <lineage>
        <taxon>Bacteria</taxon>
        <taxon>Pseudomonadati</taxon>
        <taxon>Bacteroidota</taxon>
        <taxon>Cytophagia</taxon>
        <taxon>Cytophagales</taxon>
        <taxon>Reichenbachiellaceae</taxon>
        <taxon>Marinoscillum</taxon>
    </lineage>
</organism>
<evidence type="ECO:0000313" key="1">
    <source>
        <dbReference type="EMBL" id="RED96977.1"/>
    </source>
</evidence>
<keyword evidence="2" id="KW-1185">Reference proteome</keyword>
<dbReference type="AlphaFoldDB" id="A0A3D9L1K1"/>
<comment type="caution">
    <text evidence="1">The sequence shown here is derived from an EMBL/GenBank/DDBJ whole genome shotgun (WGS) entry which is preliminary data.</text>
</comment>
<sequence>MNDSLNVMVTADFSLTCQHPIEGLKLLREIQKNQKPVPAMLFVRGTHGEDVIDRFISRVERMFGQAGPELIMLR</sequence>
<reference evidence="1 2" key="1">
    <citation type="submission" date="2018-07" db="EMBL/GenBank/DDBJ databases">
        <title>Genomic Encyclopedia of Type Strains, Phase IV (KMG-IV): sequencing the most valuable type-strain genomes for metagenomic binning, comparative biology and taxonomic classification.</title>
        <authorList>
            <person name="Goeker M."/>
        </authorList>
    </citation>
    <scope>NUCLEOTIDE SEQUENCE [LARGE SCALE GENOMIC DNA]</scope>
    <source>
        <strain evidence="1 2">DSM 4134</strain>
    </source>
</reference>
<dbReference type="Proteomes" id="UP000256779">
    <property type="component" value="Unassembled WGS sequence"/>
</dbReference>
<evidence type="ECO:0000313" key="2">
    <source>
        <dbReference type="Proteomes" id="UP000256779"/>
    </source>
</evidence>
<name>A0A3D9L1K1_MARFU</name>
<dbReference type="EMBL" id="QREG01000013">
    <property type="protein sequence ID" value="RED96977.1"/>
    <property type="molecule type" value="Genomic_DNA"/>
</dbReference>
<proteinExistence type="predicted"/>
<gene>
    <name evidence="1" type="ORF">C7460_11325</name>
</gene>
<dbReference type="RefSeq" id="WP_115868724.1">
    <property type="nucleotide sequence ID" value="NZ_QREG01000013.1"/>
</dbReference>
<accession>A0A3D9L1K1</accession>
<protein>
    <submittedName>
        <fullName evidence="1">Uncharacterized protein</fullName>
    </submittedName>
</protein>